<dbReference type="Proteomes" id="UP000051952">
    <property type="component" value="Unassembled WGS sequence"/>
</dbReference>
<evidence type="ECO:0000256" key="1">
    <source>
        <dbReference type="SAM" id="SignalP"/>
    </source>
</evidence>
<name>A0A0S4J9L1_BODSA</name>
<keyword evidence="1" id="KW-0732">Signal</keyword>
<accession>A0A0S4J9L1</accession>
<evidence type="ECO:0000313" key="2">
    <source>
        <dbReference type="EMBL" id="CUG86174.1"/>
    </source>
</evidence>
<gene>
    <name evidence="2" type="ORF">BSAL_00625</name>
</gene>
<sequence length="481" mass="51100">MSSSSKHTYVAVGVLLALAAGTAFAAQQQQPKYVVGFLPNGPAGYAPASLADLKTPEFLEQYNSVGLGFVQRFPNGYLCCVVGVAEGLLSIGPSDSYSNYIEPYLDNVDTCTGGTQPNGTTFGVPGFSAGPYENMWISNLTTKEQNAFRVTGVIPTGAIANCGFNYSQYTTIFKALPPKYVIRPSGPNYPAPNTSEYVVASLADLKSADFQAFYNETGGVLLAGTNTTNYCCLLRVADGGWLYYGSANNGAYSPLTLFNQFTSAWACNAATNDQIHSLGTSFGGPNSGLVFDTLNPTTTAQFGSFRNNTQNWDGCGSNLPNSLTVFKRASLPKYIVQVYGPNFPAPPASQYAVATLADVLSQDFQDSYNAAGGVYQPALSSTHTFCCIVQVAGNNYLNYNVATGLSPITTYTEPSSQSSVTCSEISTAQWADLGTAYGINSGSIFSTLNSTVTSQFNTFTSATSNWCGNVPDSKTLFKRVY</sequence>
<evidence type="ECO:0000313" key="3">
    <source>
        <dbReference type="Proteomes" id="UP000051952"/>
    </source>
</evidence>
<reference evidence="3" key="1">
    <citation type="submission" date="2015-09" db="EMBL/GenBank/DDBJ databases">
        <authorList>
            <consortium name="Pathogen Informatics"/>
        </authorList>
    </citation>
    <scope>NUCLEOTIDE SEQUENCE [LARGE SCALE GENOMIC DNA]</scope>
    <source>
        <strain evidence="3">Lake Konstanz</strain>
    </source>
</reference>
<proteinExistence type="predicted"/>
<dbReference type="AlphaFoldDB" id="A0A0S4J9L1"/>
<protein>
    <submittedName>
        <fullName evidence="2">Membrane-associated protein, putative</fullName>
    </submittedName>
</protein>
<organism evidence="2 3">
    <name type="scientific">Bodo saltans</name>
    <name type="common">Flagellated protozoan</name>
    <dbReference type="NCBI Taxonomy" id="75058"/>
    <lineage>
        <taxon>Eukaryota</taxon>
        <taxon>Discoba</taxon>
        <taxon>Euglenozoa</taxon>
        <taxon>Kinetoplastea</taxon>
        <taxon>Metakinetoplastina</taxon>
        <taxon>Eubodonida</taxon>
        <taxon>Bodonidae</taxon>
        <taxon>Bodo</taxon>
    </lineage>
</organism>
<feature type="chain" id="PRO_5006622076" evidence="1">
    <location>
        <begin position="26"/>
        <end position="481"/>
    </location>
</feature>
<keyword evidence="3" id="KW-1185">Reference proteome</keyword>
<dbReference type="EMBL" id="CYKH01001251">
    <property type="protein sequence ID" value="CUG86174.1"/>
    <property type="molecule type" value="Genomic_DNA"/>
</dbReference>
<feature type="signal peptide" evidence="1">
    <location>
        <begin position="1"/>
        <end position="25"/>
    </location>
</feature>
<dbReference type="VEuPathDB" id="TriTrypDB:BSAL_00625"/>